<feature type="transmembrane region" description="Helical" evidence="1">
    <location>
        <begin position="20"/>
        <end position="43"/>
    </location>
</feature>
<sequence length="46" mass="5464">MQLILDSKAIKKSAEMSVKVLIRGIKVSFYLYFFKIVRLLLLFRDK</sequence>
<evidence type="ECO:0000256" key="1">
    <source>
        <dbReference type="SAM" id="Phobius"/>
    </source>
</evidence>
<evidence type="ECO:0000313" key="3">
    <source>
        <dbReference type="Proteomes" id="UP000003053"/>
    </source>
</evidence>
<keyword evidence="1" id="KW-1133">Transmembrane helix</keyword>
<organism evidence="2 3">
    <name type="scientific">Polaribacter irgensii 23-P</name>
    <dbReference type="NCBI Taxonomy" id="313594"/>
    <lineage>
        <taxon>Bacteria</taxon>
        <taxon>Pseudomonadati</taxon>
        <taxon>Bacteroidota</taxon>
        <taxon>Flavobacteriia</taxon>
        <taxon>Flavobacteriales</taxon>
        <taxon>Flavobacteriaceae</taxon>
    </lineage>
</organism>
<name>A4C011_9FLAO</name>
<keyword evidence="1" id="KW-0812">Transmembrane</keyword>
<reference evidence="2 3" key="1">
    <citation type="submission" date="2006-02" db="EMBL/GenBank/DDBJ databases">
        <authorList>
            <person name="Murray A."/>
            <person name="Staley J."/>
            <person name="Ferriera S."/>
            <person name="Johnson J."/>
            <person name="Kravitz S."/>
            <person name="Halpern A."/>
            <person name="Remington K."/>
            <person name="Beeson K."/>
            <person name="Tran B."/>
            <person name="Rogers Y.-H."/>
            <person name="Friedman R."/>
            <person name="Venter J.C."/>
        </authorList>
    </citation>
    <scope>NUCLEOTIDE SEQUENCE [LARGE SCALE GENOMIC DNA]</scope>
    <source>
        <strain evidence="2 3">23-P</strain>
    </source>
</reference>
<dbReference type="Proteomes" id="UP000003053">
    <property type="component" value="Unassembled WGS sequence"/>
</dbReference>
<proteinExistence type="predicted"/>
<comment type="caution">
    <text evidence="2">The sequence shown here is derived from an EMBL/GenBank/DDBJ whole genome shotgun (WGS) entry which is preliminary data.</text>
</comment>
<dbReference type="EMBL" id="AAOG01000002">
    <property type="protein sequence ID" value="EAR12754.1"/>
    <property type="molecule type" value="Genomic_DNA"/>
</dbReference>
<dbReference type="AlphaFoldDB" id="A4C011"/>
<evidence type="ECO:0000313" key="2">
    <source>
        <dbReference type="EMBL" id="EAR12754.1"/>
    </source>
</evidence>
<keyword evidence="3" id="KW-1185">Reference proteome</keyword>
<protein>
    <submittedName>
        <fullName evidence="2">Uncharacterized protein</fullName>
    </submittedName>
</protein>
<accession>A4C011</accession>
<keyword evidence="1" id="KW-0472">Membrane</keyword>
<dbReference type="HOGENOM" id="CLU_3187157_0_0_10"/>
<gene>
    <name evidence="2" type="ORF">PI23P_09010</name>
</gene>